<feature type="transmembrane region" description="Helical" evidence="1">
    <location>
        <begin position="60"/>
        <end position="81"/>
    </location>
</feature>
<dbReference type="AlphaFoldDB" id="A0A8J2RVM5"/>
<organism evidence="2 3">
    <name type="scientific">Daphnia galeata</name>
    <dbReference type="NCBI Taxonomy" id="27404"/>
    <lineage>
        <taxon>Eukaryota</taxon>
        <taxon>Metazoa</taxon>
        <taxon>Ecdysozoa</taxon>
        <taxon>Arthropoda</taxon>
        <taxon>Crustacea</taxon>
        <taxon>Branchiopoda</taxon>
        <taxon>Diplostraca</taxon>
        <taxon>Cladocera</taxon>
        <taxon>Anomopoda</taxon>
        <taxon>Daphniidae</taxon>
        <taxon>Daphnia</taxon>
    </lineage>
</organism>
<keyword evidence="1" id="KW-1133">Transmembrane helix</keyword>
<reference evidence="2" key="1">
    <citation type="submission" date="2021-11" db="EMBL/GenBank/DDBJ databases">
        <authorList>
            <person name="Schell T."/>
        </authorList>
    </citation>
    <scope>NUCLEOTIDE SEQUENCE</scope>
    <source>
        <strain evidence="2">M5</strain>
    </source>
</reference>
<evidence type="ECO:0000256" key="1">
    <source>
        <dbReference type="SAM" id="Phobius"/>
    </source>
</evidence>
<gene>
    <name evidence="2" type="ORF">DGAL_LOCUS12839</name>
</gene>
<dbReference type="EMBL" id="CAKKLH010000292">
    <property type="protein sequence ID" value="CAH0109362.1"/>
    <property type="molecule type" value="Genomic_DNA"/>
</dbReference>
<keyword evidence="1" id="KW-0812">Transmembrane</keyword>
<protein>
    <submittedName>
        <fullName evidence="2">Uncharacterized protein</fullName>
    </submittedName>
</protein>
<dbReference type="PANTHER" id="PTHR34609">
    <property type="entry name" value="GEO08273P1-RELATED"/>
    <property type="match status" value="1"/>
</dbReference>
<sequence length="172" mass="19569">MNCKLRQCCCGCSLQTGTKIIVIFSLIVLIGVIIQISLIISTHGKNSKYEKEIRNFYLCIGRIIGSVVSVLTIFAALFAAWKNRLQQLILPWLVLLFLSIFTEFFFSLYSGIEAVQASRFDVGIIHITIACIGAALGFYFWLVAFNYYQELKAKDEMEQHQPYEKIAVQSYC</sequence>
<dbReference type="Proteomes" id="UP000789390">
    <property type="component" value="Unassembled WGS sequence"/>
</dbReference>
<accession>A0A8J2RVM5</accession>
<keyword evidence="3" id="KW-1185">Reference proteome</keyword>
<dbReference type="InterPro" id="IPR053077">
    <property type="entry name" value="MARVEL_domain_protein_3"/>
</dbReference>
<name>A0A8J2RVM5_9CRUS</name>
<evidence type="ECO:0000313" key="2">
    <source>
        <dbReference type="EMBL" id="CAH0109362.1"/>
    </source>
</evidence>
<dbReference type="OrthoDB" id="10552054at2759"/>
<proteinExistence type="predicted"/>
<keyword evidence="1" id="KW-0472">Membrane</keyword>
<dbReference type="PANTHER" id="PTHR34609:SF17">
    <property type="entry name" value="GEO08273P1-RELATED"/>
    <property type="match status" value="1"/>
</dbReference>
<feature type="transmembrane region" description="Helical" evidence="1">
    <location>
        <begin position="88"/>
        <end position="112"/>
    </location>
</feature>
<feature type="transmembrane region" description="Helical" evidence="1">
    <location>
        <begin position="124"/>
        <end position="148"/>
    </location>
</feature>
<comment type="caution">
    <text evidence="2">The sequence shown here is derived from an EMBL/GenBank/DDBJ whole genome shotgun (WGS) entry which is preliminary data.</text>
</comment>
<feature type="transmembrane region" description="Helical" evidence="1">
    <location>
        <begin position="20"/>
        <end position="40"/>
    </location>
</feature>
<evidence type="ECO:0000313" key="3">
    <source>
        <dbReference type="Proteomes" id="UP000789390"/>
    </source>
</evidence>